<protein>
    <submittedName>
        <fullName evidence="1">Uncharacterized protein</fullName>
    </submittedName>
</protein>
<organism evidence="1 2">
    <name type="scientific">Sphingomonas gilva</name>
    <dbReference type="NCBI Taxonomy" id="2305907"/>
    <lineage>
        <taxon>Bacteria</taxon>
        <taxon>Pseudomonadati</taxon>
        <taxon>Pseudomonadota</taxon>
        <taxon>Alphaproteobacteria</taxon>
        <taxon>Sphingomonadales</taxon>
        <taxon>Sphingomonadaceae</taxon>
        <taxon>Sphingomonas</taxon>
    </lineage>
</organism>
<dbReference type="EMBL" id="QWLV01000005">
    <property type="protein sequence ID" value="RHW17210.1"/>
    <property type="molecule type" value="Genomic_DNA"/>
</dbReference>
<gene>
    <name evidence="1" type="ORF">D1610_11720</name>
</gene>
<evidence type="ECO:0000313" key="1">
    <source>
        <dbReference type="EMBL" id="RHW17210.1"/>
    </source>
</evidence>
<comment type="caution">
    <text evidence="1">The sequence shown here is derived from an EMBL/GenBank/DDBJ whole genome shotgun (WGS) entry which is preliminary data.</text>
</comment>
<name>A0A396RLK7_9SPHN</name>
<sequence>MSGRIDWEKRALRAEDQLVGAKVLARKMWRTLKARTGWEAEAMFKLQALKLLDATYDAAEAVWEQHRIYVEPCRRILTDQGEMYLGHWPDGTTRNLTRAQLLMMGGQPMEEAA</sequence>
<evidence type="ECO:0000313" key="2">
    <source>
        <dbReference type="Proteomes" id="UP000266693"/>
    </source>
</evidence>
<dbReference type="AlphaFoldDB" id="A0A396RLK7"/>
<keyword evidence="2" id="KW-1185">Reference proteome</keyword>
<proteinExistence type="predicted"/>
<dbReference type="Proteomes" id="UP000266693">
    <property type="component" value="Unassembled WGS sequence"/>
</dbReference>
<dbReference type="RefSeq" id="WP_118864377.1">
    <property type="nucleotide sequence ID" value="NZ_QWLV01000005.1"/>
</dbReference>
<accession>A0A396RLK7</accession>
<reference evidence="1 2" key="1">
    <citation type="submission" date="2018-08" db="EMBL/GenBank/DDBJ databases">
        <title>The multiple taxonomic identification of Sphingomonas gilva.</title>
        <authorList>
            <person name="Zhu D."/>
            <person name="Zheng S."/>
        </authorList>
    </citation>
    <scope>NUCLEOTIDE SEQUENCE [LARGE SCALE GENOMIC DNA]</scope>
    <source>
        <strain evidence="1 2">ZDH117</strain>
    </source>
</reference>